<name>A0ABR5B173_BACBA</name>
<accession>A0ABR5B173</accession>
<gene>
    <name evidence="2" type="ORF">SD77_0560</name>
    <name evidence="1" type="ORF">SD77_2899</name>
</gene>
<sequence length="55" mass="6185">MYLVITTQPITGYKVGKYETLDEAKEVIKGLVAAGQRNVMIAQEIPMKLKVEVEF</sequence>
<protein>
    <recommendedName>
        <fullName evidence="4">Phage protein</fullName>
    </recommendedName>
</protein>
<evidence type="ECO:0000313" key="3">
    <source>
        <dbReference type="Proteomes" id="UP000031982"/>
    </source>
</evidence>
<organism evidence="2 3">
    <name type="scientific">Bacillus badius</name>
    <dbReference type="NCBI Taxonomy" id="1455"/>
    <lineage>
        <taxon>Bacteria</taxon>
        <taxon>Bacillati</taxon>
        <taxon>Bacillota</taxon>
        <taxon>Bacilli</taxon>
        <taxon>Bacillales</taxon>
        <taxon>Bacillaceae</taxon>
        <taxon>Pseudobacillus</taxon>
    </lineage>
</organism>
<dbReference type="GeneID" id="92779082"/>
<proteinExistence type="predicted"/>
<keyword evidence="3" id="KW-1185">Reference proteome</keyword>
<comment type="caution">
    <text evidence="2">The sequence shown here is derived from an EMBL/GenBank/DDBJ whole genome shotgun (WGS) entry which is preliminary data.</text>
</comment>
<evidence type="ECO:0000313" key="2">
    <source>
        <dbReference type="EMBL" id="KIL80712.1"/>
    </source>
</evidence>
<evidence type="ECO:0000313" key="1">
    <source>
        <dbReference type="EMBL" id="KIL74158.1"/>
    </source>
</evidence>
<dbReference type="EMBL" id="JXLP01000001">
    <property type="protein sequence ID" value="KIL80712.1"/>
    <property type="molecule type" value="Genomic_DNA"/>
</dbReference>
<dbReference type="RefSeq" id="WP_156136679.1">
    <property type="nucleotide sequence ID" value="NZ_BSSZ01000001.1"/>
</dbReference>
<dbReference type="EMBL" id="JXLP01000025">
    <property type="protein sequence ID" value="KIL74158.1"/>
    <property type="molecule type" value="Genomic_DNA"/>
</dbReference>
<reference evidence="2 3" key="1">
    <citation type="submission" date="2015-01" db="EMBL/GenBank/DDBJ databases">
        <title>Genome Assembly of Bacillus badius MTCC 1458.</title>
        <authorList>
            <person name="Verma A."/>
            <person name="Khatri I."/>
            <person name="Mual P."/>
            <person name="Subramanian S."/>
            <person name="Krishnamurthi S."/>
        </authorList>
    </citation>
    <scope>NUCLEOTIDE SEQUENCE [LARGE SCALE GENOMIC DNA]</scope>
    <source>
        <strain evidence="2 3">MTCC 1458</strain>
    </source>
</reference>
<dbReference type="Proteomes" id="UP000031982">
    <property type="component" value="Unassembled WGS sequence"/>
</dbReference>
<evidence type="ECO:0008006" key="4">
    <source>
        <dbReference type="Google" id="ProtNLM"/>
    </source>
</evidence>